<protein>
    <submittedName>
        <fullName evidence="1">DUF3599 domain-containing protein</fullName>
    </submittedName>
</protein>
<sequence>MSYRNLLTHRCDVYHLMKDKSEGAWGIPGSDLEEEFSYGKIPNLTAVPCYFTEKNQSILQGEPNPTVIQSFLVHFLPSADIRMNDKIIWNGIELILQIPKKIKNHHIEVTATRSERL</sequence>
<reference evidence="2" key="1">
    <citation type="submission" date="2016-05" db="EMBL/GenBank/DDBJ databases">
        <authorList>
            <person name="Liu B."/>
            <person name="Wang J."/>
            <person name="Zhu Y."/>
            <person name="Liu G."/>
            <person name="Chen Q."/>
            <person name="Chen Z."/>
            <person name="Lan J."/>
            <person name="Che J."/>
            <person name="Ge C."/>
            <person name="Shi H."/>
            <person name="Pan Z."/>
            <person name="Liu X."/>
        </authorList>
    </citation>
    <scope>NUCLEOTIDE SEQUENCE [LARGE SCALE GENOMIC DNA]</scope>
    <source>
        <strain evidence="2">FJAT-27215</strain>
    </source>
</reference>
<evidence type="ECO:0000313" key="2">
    <source>
        <dbReference type="Proteomes" id="UP000092578"/>
    </source>
</evidence>
<proteinExistence type="predicted"/>
<comment type="caution">
    <text evidence="1">The sequence shown here is derived from an EMBL/GenBank/DDBJ whole genome shotgun (WGS) entry which is preliminary data.</text>
</comment>
<dbReference type="InterPro" id="IPR024556">
    <property type="entry name" value="DUF3599"/>
</dbReference>
<dbReference type="InterPro" id="IPR038667">
    <property type="entry name" value="XkdH-like_sf"/>
</dbReference>
<dbReference type="AlphaFoldDB" id="A0A1B9AN21"/>
<dbReference type="RefSeq" id="WP_065411201.1">
    <property type="nucleotide sequence ID" value="NZ_MAYT01000027.1"/>
</dbReference>
<dbReference type="Proteomes" id="UP000092578">
    <property type="component" value="Unassembled WGS sequence"/>
</dbReference>
<dbReference type="EMBL" id="MAYT01000027">
    <property type="protein sequence ID" value="OCA85232.1"/>
    <property type="molecule type" value="Genomic_DNA"/>
</dbReference>
<organism evidence="1 2">
    <name type="scientific">Pseudobacillus wudalianchiensis</name>
    <dbReference type="NCBI Taxonomy" id="1743143"/>
    <lineage>
        <taxon>Bacteria</taxon>
        <taxon>Bacillati</taxon>
        <taxon>Bacillota</taxon>
        <taxon>Bacilli</taxon>
        <taxon>Bacillales</taxon>
        <taxon>Bacillaceae</taxon>
        <taxon>Pseudobacillus</taxon>
    </lineage>
</organism>
<keyword evidence="2" id="KW-1185">Reference proteome</keyword>
<dbReference type="Pfam" id="PF12206">
    <property type="entry name" value="DUF3599"/>
    <property type="match status" value="1"/>
</dbReference>
<accession>A0A1B9AN21</accession>
<dbReference type="Gene3D" id="2.40.10.370">
    <property type="entry name" value="Protein of unknown function DUF3599"/>
    <property type="match status" value="1"/>
</dbReference>
<gene>
    <name evidence="1" type="ORF">A8F95_11190</name>
</gene>
<evidence type="ECO:0000313" key="1">
    <source>
        <dbReference type="EMBL" id="OCA85232.1"/>
    </source>
</evidence>
<name>A0A1B9AN21_9BACI</name>